<feature type="transmembrane region" description="Helical" evidence="7">
    <location>
        <begin position="208"/>
        <end position="231"/>
    </location>
</feature>
<evidence type="ECO:0000256" key="7">
    <source>
        <dbReference type="SAM" id="Phobius"/>
    </source>
</evidence>
<dbReference type="RefSeq" id="WP_146429077.1">
    <property type="nucleotide sequence ID" value="NZ_SJPF01000001.1"/>
</dbReference>
<evidence type="ECO:0000256" key="3">
    <source>
        <dbReference type="ARBA" id="ARBA00022692"/>
    </source>
</evidence>
<dbReference type="Pfam" id="PF01694">
    <property type="entry name" value="Rhomboid"/>
    <property type="match status" value="1"/>
</dbReference>
<dbReference type="Proteomes" id="UP000318878">
    <property type="component" value="Unassembled WGS sequence"/>
</dbReference>
<feature type="domain" description="Peptidase S54 rhomboid" evidence="8">
    <location>
        <begin position="167"/>
        <end position="310"/>
    </location>
</feature>
<comment type="similarity">
    <text evidence="2">Belongs to the peptidase S54 family.</text>
</comment>
<dbReference type="InterPro" id="IPR022764">
    <property type="entry name" value="Peptidase_S54_rhomboid_dom"/>
</dbReference>
<evidence type="ECO:0000313" key="11">
    <source>
        <dbReference type="Proteomes" id="UP000318878"/>
    </source>
</evidence>
<feature type="transmembrane region" description="Helical" evidence="7">
    <location>
        <begin position="176"/>
        <end position="196"/>
    </location>
</feature>
<evidence type="ECO:0000313" key="10">
    <source>
        <dbReference type="EMBL" id="TWT38853.1"/>
    </source>
</evidence>
<dbReference type="AlphaFoldDB" id="A0A5C5VLC4"/>
<dbReference type="PANTHER" id="PTHR43731:SF14">
    <property type="entry name" value="PRESENILIN-ASSOCIATED RHOMBOID-LIKE PROTEIN, MITOCHONDRIAL"/>
    <property type="match status" value="1"/>
</dbReference>
<gene>
    <name evidence="10" type="primary">glpG</name>
    <name evidence="10" type="ORF">Enr8_05470</name>
</gene>
<feature type="domain" description="Peptidase S54 GlpG peptidase N-terminal" evidence="9">
    <location>
        <begin position="1"/>
        <end position="70"/>
    </location>
</feature>
<dbReference type="EC" id="3.4.21.105" evidence="10"/>
<accession>A0A5C5VLC4</accession>
<dbReference type="GO" id="GO:0016020">
    <property type="term" value="C:membrane"/>
    <property type="evidence" value="ECO:0007669"/>
    <property type="project" value="UniProtKB-SubCell"/>
</dbReference>
<evidence type="ECO:0000256" key="6">
    <source>
        <dbReference type="ARBA" id="ARBA00023136"/>
    </source>
</evidence>
<feature type="transmembrane region" description="Helical" evidence="7">
    <location>
        <begin position="106"/>
        <end position="131"/>
    </location>
</feature>
<keyword evidence="10" id="KW-0645">Protease</keyword>
<keyword evidence="6 7" id="KW-0472">Membrane</keyword>
<dbReference type="EMBL" id="SJPF01000001">
    <property type="protein sequence ID" value="TWT38853.1"/>
    <property type="molecule type" value="Genomic_DNA"/>
</dbReference>
<protein>
    <submittedName>
        <fullName evidence="10">Rhomboid protease GlpG</fullName>
        <ecNumber evidence="10">3.4.21.105</ecNumber>
    </submittedName>
</protein>
<keyword evidence="4 10" id="KW-0378">Hydrolase</keyword>
<dbReference type="SUPFAM" id="SSF144091">
    <property type="entry name" value="Rhomboid-like"/>
    <property type="match status" value="1"/>
</dbReference>
<keyword evidence="11" id="KW-1185">Reference proteome</keyword>
<reference evidence="10 11" key="1">
    <citation type="submission" date="2019-02" db="EMBL/GenBank/DDBJ databases">
        <title>Deep-cultivation of Planctomycetes and their phenomic and genomic characterization uncovers novel biology.</title>
        <authorList>
            <person name="Wiegand S."/>
            <person name="Jogler M."/>
            <person name="Boedeker C."/>
            <person name="Pinto D."/>
            <person name="Vollmers J."/>
            <person name="Rivas-Marin E."/>
            <person name="Kohn T."/>
            <person name="Peeters S.H."/>
            <person name="Heuer A."/>
            <person name="Rast P."/>
            <person name="Oberbeckmann S."/>
            <person name="Bunk B."/>
            <person name="Jeske O."/>
            <person name="Meyerdierks A."/>
            <person name="Storesund J.E."/>
            <person name="Kallscheuer N."/>
            <person name="Luecker S."/>
            <person name="Lage O.M."/>
            <person name="Pohl T."/>
            <person name="Merkel B.J."/>
            <person name="Hornburger P."/>
            <person name="Mueller R.-W."/>
            <person name="Bruemmer F."/>
            <person name="Labrenz M."/>
            <person name="Spormann A.M."/>
            <person name="Op Den Camp H."/>
            <person name="Overmann J."/>
            <person name="Amann R."/>
            <person name="Jetten M.S.M."/>
            <person name="Mascher T."/>
            <person name="Medema M.H."/>
            <person name="Devos D.P."/>
            <person name="Kaster A.-K."/>
            <person name="Ovreas L."/>
            <person name="Rohde M."/>
            <person name="Galperin M.Y."/>
            <person name="Jogler C."/>
        </authorList>
    </citation>
    <scope>NUCLEOTIDE SEQUENCE [LARGE SCALE GENOMIC DNA]</scope>
    <source>
        <strain evidence="10 11">Enr8</strain>
    </source>
</reference>
<sequence length="314" mass="34908">MRQIGAIATEQEASRFVDYLLTQGIEAKADPRDDQFLVWIHEEGQVEQARSELQAYLSNPGDQRYAESAKEANSIRKLENLKNEKRRKNIHDMRGRLGGPGMMGRAIPVTITIMALCIGVTAASMLGPAFVEGLGRYWLIDWMTFAPASMIRKALLTHDPFVAIEAGQVWRLITPIFPHGGLMHILFNMWMWYSLGGILERRLGTWRFLAMVLGLTLFANCGAAMVSVYVMDNGGELYAIGISGVLFGLFGFAWAKSTFEPQFGLYLPSQSVLVMMLWFGLCWMGFVGNIANWGHTCGLIAGVIAGFIPSRSSR</sequence>
<dbReference type="GO" id="GO:0004252">
    <property type="term" value="F:serine-type endopeptidase activity"/>
    <property type="evidence" value="ECO:0007669"/>
    <property type="project" value="InterPro"/>
</dbReference>
<evidence type="ECO:0000256" key="1">
    <source>
        <dbReference type="ARBA" id="ARBA00004141"/>
    </source>
</evidence>
<dbReference type="GO" id="GO:0006508">
    <property type="term" value="P:proteolysis"/>
    <property type="evidence" value="ECO:0007669"/>
    <property type="project" value="UniProtKB-KW"/>
</dbReference>
<evidence type="ECO:0000259" key="9">
    <source>
        <dbReference type="Pfam" id="PF12122"/>
    </source>
</evidence>
<name>A0A5C5VLC4_9BACT</name>
<dbReference type="Gene3D" id="1.20.1540.10">
    <property type="entry name" value="Rhomboid-like"/>
    <property type="match status" value="1"/>
</dbReference>
<dbReference type="InterPro" id="IPR035952">
    <property type="entry name" value="Rhomboid-like_sf"/>
</dbReference>
<evidence type="ECO:0000259" key="8">
    <source>
        <dbReference type="Pfam" id="PF01694"/>
    </source>
</evidence>
<dbReference type="InterPro" id="IPR050925">
    <property type="entry name" value="Rhomboid_protease_S54"/>
</dbReference>
<evidence type="ECO:0000256" key="2">
    <source>
        <dbReference type="ARBA" id="ARBA00009045"/>
    </source>
</evidence>
<dbReference type="Gene3D" id="3.30.70.2350">
    <property type="match status" value="1"/>
</dbReference>
<keyword evidence="5 7" id="KW-1133">Transmembrane helix</keyword>
<dbReference type="Pfam" id="PF12122">
    <property type="entry name" value="Rhomboid_N"/>
    <property type="match status" value="1"/>
</dbReference>
<comment type="caution">
    <text evidence="10">The sequence shown here is derived from an EMBL/GenBank/DDBJ whole genome shotgun (WGS) entry which is preliminary data.</text>
</comment>
<feature type="transmembrane region" description="Helical" evidence="7">
    <location>
        <begin position="237"/>
        <end position="255"/>
    </location>
</feature>
<dbReference type="InterPro" id="IPR022732">
    <property type="entry name" value="Peptidase_S54_GlpG_N"/>
</dbReference>
<keyword evidence="3 7" id="KW-0812">Transmembrane</keyword>
<comment type="subcellular location">
    <subcellularLocation>
        <location evidence="1">Membrane</location>
        <topology evidence="1">Multi-pass membrane protein</topology>
    </subcellularLocation>
</comment>
<dbReference type="PANTHER" id="PTHR43731">
    <property type="entry name" value="RHOMBOID PROTEASE"/>
    <property type="match status" value="1"/>
</dbReference>
<evidence type="ECO:0000256" key="4">
    <source>
        <dbReference type="ARBA" id="ARBA00022801"/>
    </source>
</evidence>
<organism evidence="10 11">
    <name type="scientific">Blastopirellula retiformator</name>
    <dbReference type="NCBI Taxonomy" id="2527970"/>
    <lineage>
        <taxon>Bacteria</taxon>
        <taxon>Pseudomonadati</taxon>
        <taxon>Planctomycetota</taxon>
        <taxon>Planctomycetia</taxon>
        <taxon>Pirellulales</taxon>
        <taxon>Pirellulaceae</taxon>
        <taxon>Blastopirellula</taxon>
    </lineage>
</organism>
<evidence type="ECO:0000256" key="5">
    <source>
        <dbReference type="ARBA" id="ARBA00022989"/>
    </source>
</evidence>
<feature type="transmembrane region" description="Helical" evidence="7">
    <location>
        <begin position="267"/>
        <end position="286"/>
    </location>
</feature>
<proteinExistence type="inferred from homology"/>
<dbReference type="InterPro" id="IPR038236">
    <property type="entry name" value="GlpG_N_sf"/>
</dbReference>
<dbReference type="OrthoDB" id="9813074at2"/>